<evidence type="ECO:0000256" key="1">
    <source>
        <dbReference type="SAM" id="Phobius"/>
    </source>
</evidence>
<feature type="transmembrane region" description="Helical" evidence="1">
    <location>
        <begin position="24"/>
        <end position="44"/>
    </location>
</feature>
<keyword evidence="1" id="KW-0472">Membrane</keyword>
<reference evidence="2" key="1">
    <citation type="journal article" date="2023" name="IScience">
        <title>Live-bearing cockroach genome reveals convergent evolutionary mechanisms linked to viviparity in insects and beyond.</title>
        <authorList>
            <person name="Fouks B."/>
            <person name="Harrison M.C."/>
            <person name="Mikhailova A.A."/>
            <person name="Marchal E."/>
            <person name="English S."/>
            <person name="Carruthers M."/>
            <person name="Jennings E.C."/>
            <person name="Chiamaka E.L."/>
            <person name="Frigard R.A."/>
            <person name="Pippel M."/>
            <person name="Attardo G.M."/>
            <person name="Benoit J.B."/>
            <person name="Bornberg-Bauer E."/>
            <person name="Tobe S.S."/>
        </authorList>
    </citation>
    <scope>NUCLEOTIDE SEQUENCE</scope>
    <source>
        <strain evidence="2">Stay&amp;Tobe</strain>
    </source>
</reference>
<evidence type="ECO:0000313" key="2">
    <source>
        <dbReference type="EMBL" id="KAJ9577788.1"/>
    </source>
</evidence>
<protein>
    <submittedName>
        <fullName evidence="2">Uncharacterized protein</fullName>
    </submittedName>
</protein>
<gene>
    <name evidence="2" type="ORF">L9F63_005644</name>
</gene>
<dbReference type="AlphaFoldDB" id="A0AAD7ZC25"/>
<name>A0AAD7ZC25_DIPPU</name>
<keyword evidence="1" id="KW-1133">Transmembrane helix</keyword>
<proteinExistence type="predicted"/>
<feature type="non-terminal residue" evidence="2">
    <location>
        <position position="1"/>
    </location>
</feature>
<comment type="caution">
    <text evidence="2">The sequence shown here is derived from an EMBL/GenBank/DDBJ whole genome shotgun (WGS) entry which is preliminary data.</text>
</comment>
<keyword evidence="3" id="KW-1185">Reference proteome</keyword>
<dbReference type="EMBL" id="JASPKZ010009346">
    <property type="protein sequence ID" value="KAJ9577788.1"/>
    <property type="molecule type" value="Genomic_DNA"/>
</dbReference>
<feature type="non-terminal residue" evidence="2">
    <location>
        <position position="64"/>
    </location>
</feature>
<evidence type="ECO:0000313" key="3">
    <source>
        <dbReference type="Proteomes" id="UP001233999"/>
    </source>
</evidence>
<dbReference type="Proteomes" id="UP001233999">
    <property type="component" value="Unassembled WGS sequence"/>
</dbReference>
<keyword evidence="1" id="KW-0812">Transmembrane</keyword>
<accession>A0AAD7ZC25</accession>
<sequence>TQFPLCQTDLPVSILELAVGLCDFLLNSVLVLILFIHTMLLYGYKHFRNNVSSMNKKAIIRSSL</sequence>
<reference evidence="2" key="2">
    <citation type="submission" date="2023-05" db="EMBL/GenBank/DDBJ databases">
        <authorList>
            <person name="Fouks B."/>
        </authorList>
    </citation>
    <scope>NUCLEOTIDE SEQUENCE</scope>
    <source>
        <strain evidence="2">Stay&amp;Tobe</strain>
        <tissue evidence="2">Testes</tissue>
    </source>
</reference>
<organism evidence="2 3">
    <name type="scientific">Diploptera punctata</name>
    <name type="common">Pacific beetle cockroach</name>
    <dbReference type="NCBI Taxonomy" id="6984"/>
    <lineage>
        <taxon>Eukaryota</taxon>
        <taxon>Metazoa</taxon>
        <taxon>Ecdysozoa</taxon>
        <taxon>Arthropoda</taxon>
        <taxon>Hexapoda</taxon>
        <taxon>Insecta</taxon>
        <taxon>Pterygota</taxon>
        <taxon>Neoptera</taxon>
        <taxon>Polyneoptera</taxon>
        <taxon>Dictyoptera</taxon>
        <taxon>Blattodea</taxon>
        <taxon>Blaberoidea</taxon>
        <taxon>Blaberidae</taxon>
        <taxon>Diplopterinae</taxon>
        <taxon>Diploptera</taxon>
    </lineage>
</organism>